<feature type="transmembrane region" description="Helical" evidence="7">
    <location>
        <begin position="228"/>
        <end position="251"/>
    </location>
</feature>
<comment type="caution">
    <text evidence="9">The sequence shown here is derived from an EMBL/GenBank/DDBJ whole genome shotgun (WGS) entry which is preliminary data.</text>
</comment>
<dbReference type="InterPro" id="IPR020846">
    <property type="entry name" value="MFS_dom"/>
</dbReference>
<evidence type="ECO:0000259" key="8">
    <source>
        <dbReference type="PROSITE" id="PS50850"/>
    </source>
</evidence>
<feature type="transmembrane region" description="Helical" evidence="7">
    <location>
        <begin position="377"/>
        <end position="397"/>
    </location>
</feature>
<proteinExistence type="predicted"/>
<feature type="transmembrane region" description="Helical" evidence="7">
    <location>
        <begin position="20"/>
        <end position="46"/>
    </location>
</feature>
<dbReference type="InterPro" id="IPR010290">
    <property type="entry name" value="TM_effector"/>
</dbReference>
<keyword evidence="2" id="KW-0813">Transport</keyword>
<evidence type="ECO:0000256" key="2">
    <source>
        <dbReference type="ARBA" id="ARBA00022448"/>
    </source>
</evidence>
<evidence type="ECO:0000256" key="1">
    <source>
        <dbReference type="ARBA" id="ARBA00004651"/>
    </source>
</evidence>
<dbReference type="PANTHER" id="PTHR23513:SF6">
    <property type="entry name" value="MAJOR FACILITATOR SUPERFAMILY ASSOCIATED DOMAIN-CONTAINING PROTEIN"/>
    <property type="match status" value="1"/>
</dbReference>
<dbReference type="Gene3D" id="1.20.1250.20">
    <property type="entry name" value="MFS general substrate transporter like domains"/>
    <property type="match status" value="1"/>
</dbReference>
<dbReference type="RefSeq" id="WP_209706765.1">
    <property type="nucleotide sequence ID" value="NZ_JAGIOO010000001.1"/>
</dbReference>
<organism evidence="9 10">
    <name type="scientific">Crossiella equi</name>
    <dbReference type="NCBI Taxonomy" id="130796"/>
    <lineage>
        <taxon>Bacteria</taxon>
        <taxon>Bacillati</taxon>
        <taxon>Actinomycetota</taxon>
        <taxon>Actinomycetes</taxon>
        <taxon>Pseudonocardiales</taxon>
        <taxon>Pseudonocardiaceae</taxon>
        <taxon>Crossiella</taxon>
    </lineage>
</organism>
<dbReference type="PROSITE" id="PS50850">
    <property type="entry name" value="MFS"/>
    <property type="match status" value="1"/>
</dbReference>
<feature type="transmembrane region" description="Helical" evidence="7">
    <location>
        <begin position="289"/>
        <end position="309"/>
    </location>
</feature>
<feature type="transmembrane region" description="Helical" evidence="7">
    <location>
        <begin position="52"/>
        <end position="75"/>
    </location>
</feature>
<protein>
    <submittedName>
        <fullName evidence="9">MFS family permease</fullName>
    </submittedName>
</protein>
<evidence type="ECO:0000313" key="10">
    <source>
        <dbReference type="Proteomes" id="UP001519363"/>
    </source>
</evidence>
<evidence type="ECO:0000256" key="7">
    <source>
        <dbReference type="SAM" id="Phobius"/>
    </source>
</evidence>
<evidence type="ECO:0000256" key="5">
    <source>
        <dbReference type="ARBA" id="ARBA00022989"/>
    </source>
</evidence>
<name>A0ABS5AAN9_9PSEU</name>
<dbReference type="PANTHER" id="PTHR23513">
    <property type="entry name" value="INTEGRAL MEMBRANE EFFLUX PROTEIN-RELATED"/>
    <property type="match status" value="1"/>
</dbReference>
<feature type="domain" description="Major facilitator superfamily (MFS) profile" evidence="8">
    <location>
        <begin position="1"/>
        <end position="402"/>
    </location>
</feature>
<dbReference type="Pfam" id="PF05977">
    <property type="entry name" value="MFS_3"/>
    <property type="match status" value="1"/>
</dbReference>
<gene>
    <name evidence="9" type="ORF">JOF53_002229</name>
</gene>
<feature type="transmembrane region" description="Helical" evidence="7">
    <location>
        <begin position="263"/>
        <end position="282"/>
    </location>
</feature>
<dbReference type="CDD" id="cd06173">
    <property type="entry name" value="MFS_MefA_like"/>
    <property type="match status" value="1"/>
</dbReference>
<dbReference type="SUPFAM" id="SSF103473">
    <property type="entry name" value="MFS general substrate transporter"/>
    <property type="match status" value="1"/>
</dbReference>
<keyword evidence="4 7" id="KW-0812">Transmembrane</keyword>
<dbReference type="EMBL" id="JAGIOO010000001">
    <property type="protein sequence ID" value="MBP2473357.1"/>
    <property type="molecule type" value="Genomic_DNA"/>
</dbReference>
<evidence type="ECO:0000256" key="6">
    <source>
        <dbReference type="ARBA" id="ARBA00023136"/>
    </source>
</evidence>
<sequence length="418" mass="43325">MTASADLRPVPLSRNRDYHLLWASQASAELGVNITTIAFPLLVLAVTGSPGASGLVLGTMSAMRLLVGLPAGALADRWNRKAVMVLCEAAQAVAAASLVLALWWDVATVPHMVAVAAVIGIAAALFEPAEEATLPALVPAEQLGTAVSVNAARGYLAQLLGTAAGGFLFAVGRVVPFLVDMVSHALAFVGLLFLRVPRRERRPAPVGALGAEIAVGVRWVWRQRPLRVMALCAVLLNLFFTAFYLVVIVLAQSREVPAGEIGVMASMLGVGGLLGALAAPLLHRVISPAVSIVGVFWVLAALTPLTIWIHSGLLMGALFAGMAFVLPAANTTISTYQLLLTPDELRGRLGGVMGVATGVAGTAGPALGGALMEWLPATTAVLVCTTGIALTALVVTLSPTLRNFPRPDEATTHTERAS</sequence>
<comment type="subcellular location">
    <subcellularLocation>
        <location evidence="1">Cell membrane</location>
        <topology evidence="1">Multi-pass membrane protein</topology>
    </subcellularLocation>
</comment>
<feature type="transmembrane region" description="Helical" evidence="7">
    <location>
        <begin position="315"/>
        <end position="339"/>
    </location>
</feature>
<keyword evidence="3" id="KW-1003">Cell membrane</keyword>
<feature type="transmembrane region" description="Helical" evidence="7">
    <location>
        <begin position="82"/>
        <end position="103"/>
    </location>
</feature>
<feature type="transmembrane region" description="Helical" evidence="7">
    <location>
        <begin position="351"/>
        <end position="371"/>
    </location>
</feature>
<dbReference type="Proteomes" id="UP001519363">
    <property type="component" value="Unassembled WGS sequence"/>
</dbReference>
<evidence type="ECO:0000256" key="4">
    <source>
        <dbReference type="ARBA" id="ARBA00022692"/>
    </source>
</evidence>
<keyword evidence="10" id="KW-1185">Reference proteome</keyword>
<evidence type="ECO:0000313" key="9">
    <source>
        <dbReference type="EMBL" id="MBP2473357.1"/>
    </source>
</evidence>
<dbReference type="InterPro" id="IPR036259">
    <property type="entry name" value="MFS_trans_sf"/>
</dbReference>
<accession>A0ABS5AAN9</accession>
<feature type="transmembrane region" description="Helical" evidence="7">
    <location>
        <begin position="177"/>
        <end position="194"/>
    </location>
</feature>
<keyword evidence="5 7" id="KW-1133">Transmembrane helix</keyword>
<evidence type="ECO:0000256" key="3">
    <source>
        <dbReference type="ARBA" id="ARBA00022475"/>
    </source>
</evidence>
<reference evidence="9 10" key="1">
    <citation type="submission" date="2021-03" db="EMBL/GenBank/DDBJ databases">
        <title>Sequencing the genomes of 1000 actinobacteria strains.</title>
        <authorList>
            <person name="Klenk H.-P."/>
        </authorList>
    </citation>
    <scope>NUCLEOTIDE SEQUENCE [LARGE SCALE GENOMIC DNA]</scope>
    <source>
        <strain evidence="9 10">DSM 44580</strain>
    </source>
</reference>
<keyword evidence="6 7" id="KW-0472">Membrane</keyword>